<name>A0A7Z2NVV6_9SPHN</name>
<proteinExistence type="predicted"/>
<feature type="domain" description="Tip attachment protein J" evidence="1">
    <location>
        <begin position="231"/>
        <end position="372"/>
    </location>
</feature>
<sequence>MATLVLTSLGAVLGPVGAAIGATLGQLVDRRIFGPRGASGPRLQDLRIQTSSYGAPIPQLFGTVRVAGTLIWSTDLIETRNRQGGGKGRPSTTSYSYSASFAVLLSGRRVGAVRRIWADGNLLRGAGGDWKGEIGGFRLHDGRADQPPDPLIAALEPAAPAYRGRAYAVFEQLQLAPFGNRIPALTFEVEADPGPVMLDDVLAELGGGAVVGQGGDAVSGLVVAADTLGQAVETFADLLPAMPVPAGRGLRIGAAGPPVTLGPDEIGIEDRQTRSSAAGPTALSLGYFDPARDYQAGVQRARRPGAGESQARIDLPVTLDAGAARQLAERAIDRRRTGMRQRTLRCGWRRLTLAPGDLVQTPDEARIWRVTERRIGRDGVMLSLVAIAHGLTADLPAAPGRPALPPDAVHGPTRVHLLDLPPLDDAPVARPRLLVAAAGAMPGWRRAALLIGRAATAELQPIGDTVAPALIGTALAALPPADPGLFDLRHSVDVAMAHAGMMLADADDGRLIAGANLALIGDELVQYGMARPLGEGRWRLSRLVRGRRGTGAAVAGHRAGERFLLIEPDALRVHEPPVDAIGADMVVLASGIGDPQPVESVARGIGAAVRPLPPVHLAARRRADGGFDLSWIRQSREGGRWIDGTDAPLGEEREAYRLEIVTESGPARSWLSDRAFHVYGPDDVARDRLAGVSVTMRVVQLGSFAASQPAQLRIALGA</sequence>
<dbReference type="Pfam" id="PF23666">
    <property type="entry name" value="Rcc01698_C"/>
    <property type="match status" value="1"/>
</dbReference>
<evidence type="ECO:0000313" key="4">
    <source>
        <dbReference type="Proteomes" id="UP000464468"/>
    </source>
</evidence>
<dbReference type="Pfam" id="PF13550">
    <property type="entry name" value="Phage-tail_3"/>
    <property type="match status" value="1"/>
</dbReference>
<reference evidence="3 4" key="1">
    <citation type="submission" date="2020-01" db="EMBL/GenBank/DDBJ databases">
        <title>Sphingomonas sp. C33 whole genome sequece.</title>
        <authorList>
            <person name="Park C."/>
        </authorList>
    </citation>
    <scope>NUCLEOTIDE SEQUENCE [LARGE SCALE GENOMIC DNA]</scope>
    <source>
        <strain evidence="3 4">C33</strain>
    </source>
</reference>
<feature type="domain" description="Rcc01698-like C-terminal" evidence="2">
    <location>
        <begin position="469"/>
        <end position="563"/>
    </location>
</feature>
<evidence type="ECO:0000259" key="2">
    <source>
        <dbReference type="Pfam" id="PF23666"/>
    </source>
</evidence>
<dbReference type="InterPro" id="IPR032876">
    <property type="entry name" value="J_dom"/>
</dbReference>
<protein>
    <recommendedName>
        <fullName evidence="5">Tip attachment protein J domain-containing protein</fullName>
    </recommendedName>
</protein>
<organism evidence="3 4">
    <name type="scientific">Sphingomonas changnyeongensis</name>
    <dbReference type="NCBI Taxonomy" id="2698679"/>
    <lineage>
        <taxon>Bacteria</taxon>
        <taxon>Pseudomonadati</taxon>
        <taxon>Pseudomonadota</taxon>
        <taxon>Alphaproteobacteria</taxon>
        <taxon>Sphingomonadales</taxon>
        <taxon>Sphingomonadaceae</taxon>
        <taxon>Sphingomonas</taxon>
    </lineage>
</organism>
<keyword evidence="4" id="KW-1185">Reference proteome</keyword>
<evidence type="ECO:0000313" key="3">
    <source>
        <dbReference type="EMBL" id="QHL90667.1"/>
    </source>
</evidence>
<dbReference type="RefSeq" id="WP_160592594.1">
    <property type="nucleotide sequence ID" value="NZ_CP047895.1"/>
</dbReference>
<evidence type="ECO:0000259" key="1">
    <source>
        <dbReference type="Pfam" id="PF13550"/>
    </source>
</evidence>
<dbReference type="InterPro" id="IPR056490">
    <property type="entry name" value="Rcc01698_C"/>
</dbReference>
<evidence type="ECO:0008006" key="5">
    <source>
        <dbReference type="Google" id="ProtNLM"/>
    </source>
</evidence>
<dbReference type="Proteomes" id="UP000464468">
    <property type="component" value="Chromosome"/>
</dbReference>
<dbReference type="AlphaFoldDB" id="A0A7Z2NVV6"/>
<accession>A0A7Z2NVV6</accession>
<dbReference type="KEGG" id="schy:GVO57_07270"/>
<dbReference type="EMBL" id="CP047895">
    <property type="protein sequence ID" value="QHL90667.1"/>
    <property type="molecule type" value="Genomic_DNA"/>
</dbReference>
<gene>
    <name evidence="3" type="ORF">GVO57_07270</name>
</gene>